<reference evidence="3 4" key="1">
    <citation type="submission" date="2018-09" db="EMBL/GenBank/DDBJ databases">
        <title>Novel species of Arthrobacter.</title>
        <authorList>
            <person name="Liu Q."/>
            <person name="Xin Y.-H."/>
        </authorList>
    </citation>
    <scope>NUCLEOTIDE SEQUENCE [LARGE SCALE GENOMIC DNA]</scope>
    <source>
        <strain evidence="3 4">Hz2</strain>
    </source>
</reference>
<dbReference type="InterPro" id="IPR028939">
    <property type="entry name" value="P5C_Rdtase_cat_N"/>
</dbReference>
<organism evidence="3 4">
    <name type="scientific">Arthrobacter cheniae</name>
    <dbReference type="NCBI Taxonomy" id="1258888"/>
    <lineage>
        <taxon>Bacteria</taxon>
        <taxon>Bacillati</taxon>
        <taxon>Actinomycetota</taxon>
        <taxon>Actinomycetes</taxon>
        <taxon>Micrococcales</taxon>
        <taxon>Micrococcaceae</taxon>
        <taxon>Arthrobacter</taxon>
    </lineage>
</organism>
<dbReference type="OrthoDB" id="1523398at2"/>
<dbReference type="RefSeq" id="WP_120150371.1">
    <property type="nucleotide sequence ID" value="NZ_QZVT01000014.1"/>
</dbReference>
<feature type="domain" description="Pyrroline-5-carboxylate reductase catalytic N-terminal" evidence="2">
    <location>
        <begin position="2"/>
        <end position="92"/>
    </location>
</feature>
<comment type="caution">
    <text evidence="3">The sequence shown here is derived from an EMBL/GenBank/DDBJ whole genome shotgun (WGS) entry which is preliminary data.</text>
</comment>
<keyword evidence="4" id="KW-1185">Reference proteome</keyword>
<dbReference type="GO" id="GO:0016491">
    <property type="term" value="F:oxidoreductase activity"/>
    <property type="evidence" value="ECO:0007669"/>
    <property type="project" value="UniProtKB-KW"/>
</dbReference>
<evidence type="ECO:0000259" key="2">
    <source>
        <dbReference type="Pfam" id="PF03807"/>
    </source>
</evidence>
<accession>A0A3A5M1N2</accession>
<gene>
    <name evidence="3" type="ORF">D6T63_17220</name>
</gene>
<dbReference type="InterPro" id="IPR051267">
    <property type="entry name" value="STEAP_metalloreductase"/>
</dbReference>
<dbReference type="Proteomes" id="UP000272560">
    <property type="component" value="Unassembled WGS sequence"/>
</dbReference>
<dbReference type="Gene3D" id="3.40.50.720">
    <property type="entry name" value="NAD(P)-binding Rossmann-like Domain"/>
    <property type="match status" value="1"/>
</dbReference>
<name>A0A3A5M1N2_9MICC</name>
<dbReference type="SUPFAM" id="SSF51735">
    <property type="entry name" value="NAD(P)-binding Rossmann-fold domains"/>
    <property type="match status" value="1"/>
</dbReference>
<dbReference type="AlphaFoldDB" id="A0A3A5M1N2"/>
<protein>
    <submittedName>
        <fullName evidence="3">NADP oxidoreductase</fullName>
    </submittedName>
</protein>
<evidence type="ECO:0000256" key="1">
    <source>
        <dbReference type="ARBA" id="ARBA00023002"/>
    </source>
</evidence>
<evidence type="ECO:0000313" key="3">
    <source>
        <dbReference type="EMBL" id="RJT75736.1"/>
    </source>
</evidence>
<dbReference type="InterPro" id="IPR036291">
    <property type="entry name" value="NAD(P)-bd_dom_sf"/>
</dbReference>
<evidence type="ECO:0000313" key="4">
    <source>
        <dbReference type="Proteomes" id="UP000272560"/>
    </source>
</evidence>
<dbReference type="Pfam" id="PF03807">
    <property type="entry name" value="F420_oxidored"/>
    <property type="match status" value="1"/>
</dbReference>
<proteinExistence type="predicted"/>
<dbReference type="EMBL" id="QZVT01000014">
    <property type="protein sequence ID" value="RJT75736.1"/>
    <property type="molecule type" value="Genomic_DNA"/>
</dbReference>
<dbReference type="PANTHER" id="PTHR14239">
    <property type="entry name" value="DUDULIN-RELATED"/>
    <property type="match status" value="1"/>
</dbReference>
<keyword evidence="1" id="KW-0560">Oxidoreductase</keyword>
<sequence>MRIGILGAGSIGSTLARKLAAAGHEVKVANSRGPETIEADLLASGATAVEASTVVQDVEVLITSIPLSVMPALEPLIANLPADAIVIDTSNYYPARDGQVQALEEGQVESLWIVEQIGRPVAKAWNAILSGTLEIKGTPAGDPVRLAIPVAADTDTARETAMALVEDTGFDAVDAGSLADSWRQQPGAPAYCTELTLQHLPAALAAAEKDLLPERRDKAMAIISKRAEAGESLNFDDLVAINRATYT</sequence>